<keyword evidence="5" id="KW-0963">Cytoplasm</keyword>
<evidence type="ECO:0000256" key="4">
    <source>
        <dbReference type="ARBA" id="ARBA00022481"/>
    </source>
</evidence>
<dbReference type="FunFam" id="1.25.70.10:FF:000001">
    <property type="entry name" value="Mitochondrial transcription termination factor-like"/>
    <property type="match status" value="1"/>
</dbReference>
<dbReference type="Gene3D" id="3.30.70.1660">
    <property type="match status" value="1"/>
</dbReference>
<dbReference type="FunFam" id="3.30.70.1660:FF:000014">
    <property type="entry name" value="Peptide chain release factor 1"/>
    <property type="match status" value="1"/>
</dbReference>
<dbReference type="Gene3D" id="3.30.160.20">
    <property type="match status" value="1"/>
</dbReference>
<keyword evidence="7" id="KW-0809">Transit peptide</keyword>
<evidence type="ECO:0000313" key="10">
    <source>
        <dbReference type="Proteomes" id="UP000323000"/>
    </source>
</evidence>
<evidence type="ECO:0000256" key="3">
    <source>
        <dbReference type="ARBA" id="ARBA00022472"/>
    </source>
</evidence>
<evidence type="ECO:0000256" key="6">
    <source>
        <dbReference type="ARBA" id="ARBA00022917"/>
    </source>
</evidence>
<dbReference type="Pfam" id="PF00472">
    <property type="entry name" value="RF-1"/>
    <property type="match status" value="1"/>
</dbReference>
<dbReference type="Gene3D" id="3.40.30.10">
    <property type="entry name" value="Glutaredoxin"/>
    <property type="match status" value="1"/>
</dbReference>
<dbReference type="InterPro" id="IPR045853">
    <property type="entry name" value="Pep_chain_release_fac_I_sf"/>
</dbReference>
<accession>A0A5C7I543</accession>
<feature type="domain" description="Prokaryotic-type class I peptide chain release factors" evidence="8">
    <location>
        <begin position="271"/>
        <end position="287"/>
    </location>
</feature>
<name>A0A5C7I543_9ROSI</name>
<dbReference type="GO" id="GO:0006353">
    <property type="term" value="P:DNA-templated transcription termination"/>
    <property type="evidence" value="ECO:0007669"/>
    <property type="project" value="UniProtKB-KW"/>
</dbReference>
<dbReference type="InterPro" id="IPR004879">
    <property type="entry name" value="Ssp411-like_TRX"/>
</dbReference>
<dbReference type="CDD" id="cd02955">
    <property type="entry name" value="SSP411"/>
    <property type="match status" value="1"/>
</dbReference>
<keyword evidence="4" id="KW-0488">Methylation</keyword>
<dbReference type="SUPFAM" id="SSF75620">
    <property type="entry name" value="Release factor"/>
    <property type="match status" value="1"/>
</dbReference>
<keyword evidence="3" id="KW-0806">Transcription termination</keyword>
<sequence>MNSLTTFSDTRIYTTLNHFPTPRHRFGRQSRRSYVVVNPSPSFRAARIVCMAEPYMITKLESAEKTWKELSVKLADPDVVSNQSEYQKLTQSMAELDEVLHLILVFLILDAELHPRSSFSSPPPPIFTLALAKEDGNEDMAEMIAYEMDSLSNELKELEEKLKVFLLPSDPLDARNIMLEVRAGTGGDEAGIWAGDLVEKGGFKTVVMEIKGKRVYSKLKYESGVHRVQRVPQTETQGRVHTSTATVAIMPEADEVEVVIDPKEIELTTARSGGAGGQNVNKVETAVDLFHKPTGIRIFCTEERTQVHNRSRALQLLRAKLYEIKVREQQERIRNERKIQVGTGARAEKIRTYNYKDNRVTDHRLKMNFELTSFLGGNIETAVQSCVTMEQKELLEELAESTVGTPSWLIGIRGVKKLSLKLEKETFPSSYQVESLLAFMCHVMEVESFEDEGVAKLLNNLFVSIKVDREERPDVDKVYMTYVQALYGGGGWPLSVFLSPDLKPLMGGTYFPPDDKYGRPGFKTILRKVKDAWDTKRDTLIQSGTFAIEQLSEALSASADSKKLPDGLPQNALNLCAEQLSRSYDSQFGGFGSAPKFPRPVEIQLMLYLSKKLEEAGKSVEANEGLKKVFFTLQCMAKGGIHDHIGGGFHRYSVDERWHVPHFEKMLYDQGQLAYVYLDAFSITKEVIYSYISRDILDYLRRDMIGPHGEIFSAEDADSAESEGAARKKEGAFYIWASKQVEDILGDHAILFKEHYYVKPTGNCDLSRMSDPDDEFKGKNVLIELNESSALASKLGLPMEKYLDILGECRRKLFEVRSRRPKPHLDDKVIVSWNGLVISSFARASKILKGAESSIFNFPVVGCDPKEYMEVAEKAVSFIRSHLYDEQTHRLHHSFRNGPSKAPGFLDDYAFLISALLDDELFLDREGGGYFNTVGDDPSVLLRVKEDHDGAEPSGNSVSVINLTRLASMVTGSKSDNYRQIAEHVLAVFETRLKDMAMAVPLMCCAADMLSVPSRKQVVLVGHKSSADLENMLAAAHASYDPNKTVIHIDPTDTEELDFWAENNSNIASMARNNFSADKAVALSLVLVNVDENIPKILKRLSWNLLHDLQKNVVANVSILRGYGAPPSIVSLLIMYHPNLLTLIANTFSEHVKDIIEMGFKPSEKRFVHALKSVSTMSKKTWETKMEVYGRWGWSENEIKLAFRKFPICMSLSEKNIMSTVDFLVNKMGWKPSAVVQVPTVLGYSLEKRIIPRCSVIRVLVLKGLINKETPLSTVLVISDQRFLDTFVTKYQDEAPQLLDIFQGKNGLLELGFAFEQKSDTKNK</sequence>
<gene>
    <name evidence="9" type="ORF">EZV62_010616</name>
</gene>
<dbReference type="PANTHER" id="PTHR42899:SF1">
    <property type="entry name" value="SPERMATOGENESIS-ASSOCIATED PROTEIN 20"/>
    <property type="match status" value="1"/>
</dbReference>
<dbReference type="SUPFAM" id="SSF48208">
    <property type="entry name" value="Six-hairpin glycosidases"/>
    <property type="match status" value="1"/>
</dbReference>
<keyword evidence="10" id="KW-1185">Reference proteome</keyword>
<evidence type="ECO:0000256" key="5">
    <source>
        <dbReference type="ARBA" id="ARBA00022490"/>
    </source>
</evidence>
<dbReference type="InterPro" id="IPR036249">
    <property type="entry name" value="Thioredoxin-like_sf"/>
</dbReference>
<dbReference type="InterPro" id="IPR003690">
    <property type="entry name" value="MTERF"/>
</dbReference>
<dbReference type="SUPFAM" id="SSF52833">
    <property type="entry name" value="Thioredoxin-like"/>
    <property type="match status" value="1"/>
</dbReference>
<dbReference type="Gene3D" id="6.10.140.1950">
    <property type="match status" value="1"/>
</dbReference>
<dbReference type="Proteomes" id="UP000323000">
    <property type="component" value="Chromosome 4"/>
</dbReference>
<dbReference type="OrthoDB" id="1923667at2759"/>
<dbReference type="PANTHER" id="PTHR42899">
    <property type="entry name" value="SPERMATOGENESIS-ASSOCIATED PROTEIN 20"/>
    <property type="match status" value="1"/>
</dbReference>
<dbReference type="SMART" id="SM00733">
    <property type="entry name" value="Mterf"/>
    <property type="match status" value="5"/>
</dbReference>
<evidence type="ECO:0000259" key="8">
    <source>
        <dbReference type="PROSITE" id="PS00745"/>
    </source>
</evidence>
<dbReference type="GO" id="GO:0003747">
    <property type="term" value="F:translation release factor activity"/>
    <property type="evidence" value="ECO:0007669"/>
    <property type="project" value="InterPro"/>
</dbReference>
<dbReference type="Pfam" id="PF02536">
    <property type="entry name" value="mTERF"/>
    <property type="match status" value="1"/>
</dbReference>
<reference evidence="10" key="1">
    <citation type="journal article" date="2019" name="Gigascience">
        <title>De novo genome assembly of the endangered Acer yangbiense, a plant species with extremely small populations endemic to Yunnan Province, China.</title>
        <authorList>
            <person name="Yang J."/>
            <person name="Wariss H.M."/>
            <person name="Tao L."/>
            <person name="Zhang R."/>
            <person name="Yun Q."/>
            <person name="Hollingsworth P."/>
            <person name="Dao Z."/>
            <person name="Luo G."/>
            <person name="Guo H."/>
            <person name="Ma Y."/>
            <person name="Sun W."/>
        </authorList>
    </citation>
    <scope>NUCLEOTIDE SEQUENCE [LARGE SCALE GENOMIC DNA]</scope>
    <source>
        <strain evidence="10">cv. Malutang</strain>
    </source>
</reference>
<comment type="similarity">
    <text evidence="2">Belongs to the prokaryotic/mitochondrial release factor family.</text>
</comment>
<dbReference type="PROSITE" id="PS00745">
    <property type="entry name" value="RF_PROK_I"/>
    <property type="match status" value="1"/>
</dbReference>
<dbReference type="InterPro" id="IPR000352">
    <property type="entry name" value="Pep_chain_release_fac_I"/>
</dbReference>
<dbReference type="Pfam" id="PF03462">
    <property type="entry name" value="PCRF"/>
    <property type="match status" value="2"/>
</dbReference>
<evidence type="ECO:0000256" key="7">
    <source>
        <dbReference type="ARBA" id="ARBA00022946"/>
    </source>
</evidence>
<dbReference type="FunFam" id="3.30.160.20:FF:000027">
    <property type="entry name" value="Peptide chain release factor 1"/>
    <property type="match status" value="1"/>
</dbReference>
<organism evidence="9 10">
    <name type="scientific">Acer yangbiense</name>
    <dbReference type="NCBI Taxonomy" id="1000413"/>
    <lineage>
        <taxon>Eukaryota</taxon>
        <taxon>Viridiplantae</taxon>
        <taxon>Streptophyta</taxon>
        <taxon>Embryophyta</taxon>
        <taxon>Tracheophyta</taxon>
        <taxon>Spermatophyta</taxon>
        <taxon>Magnoliopsida</taxon>
        <taxon>eudicotyledons</taxon>
        <taxon>Gunneridae</taxon>
        <taxon>Pentapetalae</taxon>
        <taxon>rosids</taxon>
        <taxon>malvids</taxon>
        <taxon>Sapindales</taxon>
        <taxon>Sapindaceae</taxon>
        <taxon>Hippocastanoideae</taxon>
        <taxon>Acereae</taxon>
        <taxon>Acer</taxon>
    </lineage>
</organism>
<keyword evidence="6" id="KW-0648">Protein biosynthesis</keyword>
<dbReference type="InterPro" id="IPR005139">
    <property type="entry name" value="PCRF"/>
</dbReference>
<dbReference type="InterPro" id="IPR038538">
    <property type="entry name" value="MTERF_sf"/>
</dbReference>
<proteinExistence type="inferred from homology"/>
<dbReference type="Pfam" id="PF03190">
    <property type="entry name" value="Thioredox_DsbH"/>
    <property type="match status" value="1"/>
</dbReference>
<comment type="similarity">
    <text evidence="1">Belongs to the mTERF family.</text>
</comment>
<dbReference type="EMBL" id="VAHF01000004">
    <property type="protein sequence ID" value="TXG63622.1"/>
    <property type="molecule type" value="Genomic_DNA"/>
</dbReference>
<evidence type="ECO:0000313" key="9">
    <source>
        <dbReference type="EMBL" id="TXG63622.1"/>
    </source>
</evidence>
<dbReference type="InterPro" id="IPR024705">
    <property type="entry name" value="Ssp411"/>
</dbReference>
<dbReference type="GO" id="GO:0009507">
    <property type="term" value="C:chloroplast"/>
    <property type="evidence" value="ECO:0007669"/>
    <property type="project" value="TreeGrafter"/>
</dbReference>
<comment type="caution">
    <text evidence="9">The sequence shown here is derived from an EMBL/GenBank/DDBJ whole genome shotgun (WGS) entry which is preliminary data.</text>
</comment>
<dbReference type="InterPro" id="IPR008928">
    <property type="entry name" value="6-hairpin_glycosidase_sf"/>
</dbReference>
<protein>
    <recommendedName>
        <fullName evidence="8">Prokaryotic-type class I peptide chain release factors domain-containing protein</fullName>
    </recommendedName>
</protein>
<dbReference type="Gene3D" id="1.25.70.10">
    <property type="entry name" value="Transcription termination factor 3, mitochondrial"/>
    <property type="match status" value="1"/>
</dbReference>
<evidence type="ECO:0000256" key="2">
    <source>
        <dbReference type="ARBA" id="ARBA00010835"/>
    </source>
</evidence>
<dbReference type="SMART" id="SM00937">
    <property type="entry name" value="PCRF"/>
    <property type="match status" value="1"/>
</dbReference>
<dbReference type="GO" id="GO:0003676">
    <property type="term" value="F:nucleic acid binding"/>
    <property type="evidence" value="ECO:0007669"/>
    <property type="project" value="InterPro"/>
</dbReference>
<dbReference type="GO" id="GO:0005975">
    <property type="term" value="P:carbohydrate metabolic process"/>
    <property type="evidence" value="ECO:0007669"/>
    <property type="project" value="InterPro"/>
</dbReference>
<keyword evidence="3" id="KW-0805">Transcription regulation</keyword>
<keyword evidence="3" id="KW-0804">Transcription</keyword>
<evidence type="ECO:0000256" key="1">
    <source>
        <dbReference type="ARBA" id="ARBA00007692"/>
    </source>
</evidence>